<protein>
    <recommendedName>
        <fullName evidence="4">BRISC and BRCA1-A complex member 1</fullName>
    </recommendedName>
    <alternativeName>
        <fullName evidence="14">Mediator of RAP80 interactions and targeting subunit of 40 kDa</fullName>
    </alternativeName>
    <alternativeName>
        <fullName evidence="15">New component of the BRCA1-A complex</fullName>
    </alternativeName>
</protein>
<evidence type="ECO:0000256" key="10">
    <source>
        <dbReference type="ARBA" id="ARBA00022853"/>
    </source>
</evidence>
<keyword evidence="13" id="KW-0131">Cell cycle</keyword>
<keyword evidence="10" id="KW-0156">Chromatin regulator</keyword>
<dbReference type="AlphaFoldDB" id="A5C0C9"/>
<keyword evidence="8" id="KW-0498">Mitosis</keyword>
<dbReference type="InterPro" id="IPR026126">
    <property type="entry name" value="BABAM1"/>
</dbReference>
<reference evidence="18" key="1">
    <citation type="journal article" date="2007" name="PLoS ONE">
        <title>The first genome sequence of an elite grapevine cultivar (Pinot noir Vitis vinifera L.): coping with a highly heterozygous genome.</title>
        <authorList>
            <person name="Velasco R."/>
            <person name="Zharkikh A."/>
            <person name="Troggio M."/>
            <person name="Cartwright D.A."/>
            <person name="Cestaro A."/>
            <person name="Pruss D."/>
            <person name="Pindo M."/>
            <person name="FitzGerald L.M."/>
            <person name="Vezzulli S."/>
            <person name="Reid J."/>
            <person name="Malacarne G."/>
            <person name="Iliev D."/>
            <person name="Coppola G."/>
            <person name="Wardell B."/>
            <person name="Micheletti D."/>
            <person name="Macalma T."/>
            <person name="Facci M."/>
            <person name="Mitchell J.T."/>
            <person name="Perazzolli M."/>
            <person name="Eldredge G."/>
            <person name="Gatto P."/>
            <person name="Oyzerski R."/>
            <person name="Moretto M."/>
            <person name="Gutin N."/>
            <person name="Stefanini M."/>
            <person name="Chen Y."/>
            <person name="Segala C."/>
            <person name="Davenport C."/>
            <person name="Dematte L."/>
            <person name="Mraz A."/>
            <person name="Battilana J."/>
            <person name="Stormo K."/>
            <person name="Costa F."/>
            <person name="Tao Q."/>
            <person name="Si-Ammour A."/>
            <person name="Harkins T."/>
            <person name="Lackey A."/>
            <person name="Perbost C."/>
            <person name="Taillon B."/>
            <person name="Stella A."/>
            <person name="Solovyev V."/>
            <person name="Fawcett J.A."/>
            <person name="Sterck L."/>
            <person name="Vandepoele K."/>
            <person name="Grando S.M."/>
            <person name="Toppo S."/>
            <person name="Moser C."/>
            <person name="Lanchbury J."/>
            <person name="Bogden R."/>
            <person name="Skolnick M."/>
            <person name="Sgaramella V."/>
            <person name="Bhatnagar S.K."/>
            <person name="Fontana P."/>
            <person name="Gutin A."/>
            <person name="Van de Peer Y."/>
            <person name="Salamini F."/>
            <person name="Viola R."/>
        </authorList>
    </citation>
    <scope>NUCLEOTIDE SEQUENCE</scope>
</reference>
<accession>A5C0C9</accession>
<sequence length="691" mass="76354">MTLRRIIRGVRRRAQGEMAQKPNPQGGSRGKIDEKKMEGMEAQSSSTLAYVLKPSQLFNEDILFCIDVDAESMVEMKVTGSKGRPITRMDSIKQAILLFVHSKLAINSDHRFAFAALGKTASWLQREFSSEVDSAIAALRGLSVDGSCGNADLTQLFRVAAHEAKKSRAQNRIFRVLYLRVVVENGLEYFFSQLVLYVNSTGPDSERCLILPEHISKFYSYVFEILIYCRSSAPPQHQWPANQKLFTLDVVYLHDKPGPENCPQKVYDALVDALEHVSEYEGYIHESGQGLTRVLFRYMCVLLSHPQQRCQQDDVDIPKSLAKKLPAADSTPAEESVPDFGVFKFMLEETWILKLGVLSAEMGICISTVSSEIQDSGDGHENMVFFEDSTASIGIQRLGSLHSQPGSKGLNQDAAILHQGYGMEDGAFCGVFDGHGKNGHIVSKIVRNHLPSLLLNQKNALLKANTAMKGEDLHTQKERRDGMVMDKEIKLQEDLDCSCSGTTAVVIVKQGDDLVIANLGDSRAVLGTITENGVTAVQLTTDLKPGLPMEADRIRKCNGRVISLKEEPHIQRVWLPNEDSPGLAMSRAFGDFLLKNHGIIAIPDISYRRLASNDQFLVLATDGVWDVLSNSQVAGIVWSAESEEEAAKAVVDAATAAWKHKFPSSKVDDCTVVCLFLQKRQQVLQACNPPS</sequence>
<feature type="domain" description="PPM-type phosphatase" evidence="17">
    <location>
        <begin position="397"/>
        <end position="677"/>
    </location>
</feature>
<dbReference type="PROSITE" id="PS51746">
    <property type="entry name" value="PPM_2"/>
    <property type="match status" value="1"/>
</dbReference>
<evidence type="ECO:0000256" key="4">
    <source>
        <dbReference type="ARBA" id="ARBA00019437"/>
    </source>
</evidence>
<evidence type="ECO:0000256" key="11">
    <source>
        <dbReference type="ARBA" id="ARBA00023204"/>
    </source>
</evidence>
<comment type="similarity">
    <text evidence="3">Belongs to the BABAM1 family.</text>
</comment>
<dbReference type="SMART" id="SM00332">
    <property type="entry name" value="PP2Cc"/>
    <property type="match status" value="1"/>
</dbReference>
<proteinExistence type="inferred from homology"/>
<evidence type="ECO:0000256" key="8">
    <source>
        <dbReference type="ARBA" id="ARBA00022776"/>
    </source>
</evidence>
<comment type="subcellular location">
    <subcellularLocation>
        <location evidence="2">Cytoplasm</location>
    </subcellularLocation>
    <subcellularLocation>
        <location evidence="1">Nucleus</location>
    </subcellularLocation>
</comment>
<evidence type="ECO:0000256" key="15">
    <source>
        <dbReference type="ARBA" id="ARBA00031038"/>
    </source>
</evidence>
<evidence type="ECO:0000256" key="3">
    <source>
        <dbReference type="ARBA" id="ARBA00010809"/>
    </source>
</evidence>
<dbReference type="InterPro" id="IPR036465">
    <property type="entry name" value="vWFA_dom_sf"/>
</dbReference>
<dbReference type="GO" id="GO:0006281">
    <property type="term" value="P:DNA repair"/>
    <property type="evidence" value="ECO:0007669"/>
    <property type="project" value="UniProtKB-KW"/>
</dbReference>
<dbReference type="PANTHER" id="PTHR15660:SF1">
    <property type="entry name" value="BRISC AND BRCA1-A COMPLEX MEMBER 1"/>
    <property type="match status" value="1"/>
</dbReference>
<evidence type="ECO:0000256" key="9">
    <source>
        <dbReference type="ARBA" id="ARBA00022786"/>
    </source>
</evidence>
<dbReference type="EMBL" id="AM477577">
    <property type="protein sequence ID" value="CAN66210.1"/>
    <property type="molecule type" value="Genomic_DNA"/>
</dbReference>
<evidence type="ECO:0000256" key="16">
    <source>
        <dbReference type="SAM" id="MobiDB-lite"/>
    </source>
</evidence>
<dbReference type="CDD" id="cd21502">
    <property type="entry name" value="vWA_BABAM1"/>
    <property type="match status" value="1"/>
</dbReference>
<dbReference type="GO" id="GO:0045739">
    <property type="term" value="P:positive regulation of DNA repair"/>
    <property type="evidence" value="ECO:0007669"/>
    <property type="project" value="InterPro"/>
</dbReference>
<dbReference type="ExpressionAtlas" id="A5C0C9">
    <property type="expression patterns" value="baseline and differential"/>
</dbReference>
<dbReference type="GO" id="GO:0070552">
    <property type="term" value="C:BRISC complex"/>
    <property type="evidence" value="ECO:0007669"/>
    <property type="project" value="InterPro"/>
</dbReference>
<dbReference type="InterPro" id="IPR001932">
    <property type="entry name" value="PPM-type_phosphatase-like_dom"/>
</dbReference>
<evidence type="ECO:0000256" key="6">
    <source>
        <dbReference type="ARBA" id="ARBA00022618"/>
    </source>
</evidence>
<evidence type="ECO:0000256" key="1">
    <source>
        <dbReference type="ARBA" id="ARBA00004123"/>
    </source>
</evidence>
<evidence type="ECO:0000256" key="14">
    <source>
        <dbReference type="ARBA" id="ARBA00030984"/>
    </source>
</evidence>
<dbReference type="GO" id="GO:0005737">
    <property type="term" value="C:cytoplasm"/>
    <property type="evidence" value="ECO:0007669"/>
    <property type="project" value="UniProtKB-SubCell"/>
</dbReference>
<dbReference type="Pfam" id="PF00481">
    <property type="entry name" value="PP2C"/>
    <property type="match status" value="1"/>
</dbReference>
<evidence type="ECO:0000259" key="17">
    <source>
        <dbReference type="PROSITE" id="PS51746"/>
    </source>
</evidence>
<evidence type="ECO:0000256" key="12">
    <source>
        <dbReference type="ARBA" id="ARBA00023242"/>
    </source>
</evidence>
<keyword evidence="6" id="KW-0132">Cell division</keyword>
<name>A5C0C9_VITVI</name>
<keyword evidence="9" id="KW-0833">Ubl conjugation pathway</keyword>
<evidence type="ECO:0000256" key="7">
    <source>
        <dbReference type="ARBA" id="ARBA00022763"/>
    </source>
</evidence>
<keyword evidence="12" id="KW-0539">Nucleus</keyword>
<evidence type="ECO:0000313" key="18">
    <source>
        <dbReference type="EMBL" id="CAN66210.1"/>
    </source>
</evidence>
<keyword evidence="7" id="KW-0227">DNA damage</keyword>
<keyword evidence="11" id="KW-0234">DNA repair</keyword>
<dbReference type="SUPFAM" id="SSF81606">
    <property type="entry name" value="PP2C-like"/>
    <property type="match status" value="1"/>
</dbReference>
<gene>
    <name evidence="18" type="ORF">VITISV_021774</name>
</gene>
<dbReference type="GO" id="GO:0051301">
    <property type="term" value="P:cell division"/>
    <property type="evidence" value="ECO:0007669"/>
    <property type="project" value="UniProtKB-KW"/>
</dbReference>
<dbReference type="GO" id="GO:0006325">
    <property type="term" value="P:chromatin organization"/>
    <property type="evidence" value="ECO:0007669"/>
    <property type="project" value="UniProtKB-KW"/>
</dbReference>
<evidence type="ECO:0000256" key="2">
    <source>
        <dbReference type="ARBA" id="ARBA00004496"/>
    </source>
</evidence>
<keyword evidence="5" id="KW-0963">Cytoplasm</keyword>
<organism evidence="18">
    <name type="scientific">Vitis vinifera</name>
    <name type="common">Grape</name>
    <dbReference type="NCBI Taxonomy" id="29760"/>
    <lineage>
        <taxon>Eukaryota</taxon>
        <taxon>Viridiplantae</taxon>
        <taxon>Streptophyta</taxon>
        <taxon>Embryophyta</taxon>
        <taxon>Tracheophyta</taxon>
        <taxon>Spermatophyta</taxon>
        <taxon>Magnoliopsida</taxon>
        <taxon>eudicotyledons</taxon>
        <taxon>Gunneridae</taxon>
        <taxon>Pentapetalae</taxon>
        <taxon>rosids</taxon>
        <taxon>Vitales</taxon>
        <taxon>Vitaceae</taxon>
        <taxon>Viteae</taxon>
        <taxon>Vitis</taxon>
    </lineage>
</organism>
<evidence type="ECO:0000256" key="13">
    <source>
        <dbReference type="ARBA" id="ARBA00023306"/>
    </source>
</evidence>
<dbReference type="Gene3D" id="3.60.40.10">
    <property type="entry name" value="PPM-type phosphatase domain"/>
    <property type="match status" value="1"/>
</dbReference>
<dbReference type="InterPro" id="IPR036457">
    <property type="entry name" value="PPM-type-like_dom_sf"/>
</dbReference>
<dbReference type="PANTHER" id="PTHR15660">
    <property type="entry name" value="BRISC AND BRCA1-A COMPLEX MEMBER 1"/>
    <property type="match status" value="1"/>
</dbReference>
<dbReference type="Gene3D" id="3.40.50.410">
    <property type="entry name" value="von Willebrand factor, type A domain"/>
    <property type="match status" value="1"/>
</dbReference>
<dbReference type="CDD" id="cd00143">
    <property type="entry name" value="PP2Cc"/>
    <property type="match status" value="1"/>
</dbReference>
<feature type="region of interest" description="Disordered" evidence="16">
    <location>
        <begin position="12"/>
        <end position="33"/>
    </location>
</feature>
<evidence type="ECO:0000256" key="5">
    <source>
        <dbReference type="ARBA" id="ARBA00022490"/>
    </source>
</evidence>